<evidence type="ECO:0000313" key="6">
    <source>
        <dbReference type="EMBL" id="ATL28889.1"/>
    </source>
</evidence>
<dbReference type="GO" id="GO:0006955">
    <property type="term" value="P:immune response"/>
    <property type="evidence" value="ECO:0007669"/>
    <property type="project" value="InterPro"/>
</dbReference>
<dbReference type="InterPro" id="IPR006558">
    <property type="entry name" value="LamG-like"/>
</dbReference>
<dbReference type="Pfam" id="PF13385">
    <property type="entry name" value="Laminin_G_3"/>
    <property type="match status" value="2"/>
</dbReference>
<dbReference type="Proteomes" id="UP000221011">
    <property type="component" value="Chromosome"/>
</dbReference>
<feature type="compositionally biased region" description="Low complexity" evidence="3">
    <location>
        <begin position="269"/>
        <end position="289"/>
    </location>
</feature>
<evidence type="ECO:0000256" key="3">
    <source>
        <dbReference type="SAM" id="MobiDB-lite"/>
    </source>
</evidence>
<feature type="chain" id="PRO_5039290509" evidence="4">
    <location>
        <begin position="23"/>
        <end position="705"/>
    </location>
</feature>
<keyword evidence="2" id="KW-1015">Disulfide bond</keyword>
<feature type="signal peptide" evidence="4">
    <location>
        <begin position="1"/>
        <end position="22"/>
    </location>
</feature>
<protein>
    <submittedName>
        <fullName evidence="6">Putative large secreted protein</fullName>
    </submittedName>
</protein>
<keyword evidence="7" id="KW-1185">Reference proteome</keyword>
<feature type="region of interest" description="Disordered" evidence="3">
    <location>
        <begin position="238"/>
        <end position="304"/>
    </location>
</feature>
<dbReference type="InterPro" id="IPR013320">
    <property type="entry name" value="ConA-like_dom_sf"/>
</dbReference>
<feature type="domain" description="LamG-like jellyroll fold" evidence="5">
    <location>
        <begin position="327"/>
        <end position="461"/>
    </location>
</feature>
<gene>
    <name evidence="6" type="ORF">KY5_3871c</name>
</gene>
<dbReference type="PANTHER" id="PTHR46943:SF1">
    <property type="entry name" value="PENTRAXIN-RELATED PROTEIN PTX3"/>
    <property type="match status" value="1"/>
</dbReference>
<feature type="region of interest" description="Disordered" evidence="3">
    <location>
        <begin position="157"/>
        <end position="178"/>
    </location>
</feature>
<dbReference type="SUPFAM" id="SSF49899">
    <property type="entry name" value="Concanavalin A-like lectins/glucanases"/>
    <property type="match status" value="2"/>
</dbReference>
<dbReference type="AlphaFoldDB" id="A0A291QB01"/>
<name>A0A291QB01_9ACTN</name>
<dbReference type="EMBL" id="CP022685">
    <property type="protein sequence ID" value="ATL28889.1"/>
    <property type="molecule type" value="Genomic_DNA"/>
</dbReference>
<keyword evidence="1 4" id="KW-0732">Signal</keyword>
<dbReference type="PANTHER" id="PTHR46943">
    <property type="entry name" value="PENTRAXIN-RELATED PROTEIN PTX3"/>
    <property type="match status" value="1"/>
</dbReference>
<proteinExistence type="predicted"/>
<dbReference type="KEGG" id="sfk:KY5_3871c"/>
<evidence type="ECO:0000259" key="5">
    <source>
        <dbReference type="SMART" id="SM00560"/>
    </source>
</evidence>
<evidence type="ECO:0000313" key="7">
    <source>
        <dbReference type="Proteomes" id="UP000221011"/>
    </source>
</evidence>
<reference evidence="6 7" key="1">
    <citation type="submission" date="2017-08" db="EMBL/GenBank/DDBJ databases">
        <title>Complete Genome Sequence of Streptomyces formicae KY5, the formicamycin producer.</title>
        <authorList>
            <person name="Holmes N.A."/>
            <person name="Devine R."/>
            <person name="Qin Z."/>
            <person name="Seipke R.F."/>
            <person name="Wilkinson B."/>
            <person name="Hutchings M.I."/>
        </authorList>
    </citation>
    <scope>NUCLEOTIDE SEQUENCE [LARGE SCALE GENOMIC DNA]</scope>
    <source>
        <strain evidence="6 7">KY5</strain>
    </source>
</reference>
<evidence type="ECO:0000256" key="1">
    <source>
        <dbReference type="ARBA" id="ARBA00022729"/>
    </source>
</evidence>
<evidence type="ECO:0000256" key="2">
    <source>
        <dbReference type="ARBA" id="ARBA00023157"/>
    </source>
</evidence>
<dbReference type="Gene3D" id="2.60.120.200">
    <property type="match status" value="2"/>
</dbReference>
<dbReference type="InterPro" id="IPR042837">
    <property type="entry name" value="PTX3"/>
</dbReference>
<feature type="region of interest" description="Disordered" evidence="3">
    <location>
        <begin position="470"/>
        <end position="500"/>
    </location>
</feature>
<feature type="domain" description="LamG-like jellyroll fold" evidence="5">
    <location>
        <begin position="551"/>
        <end position="696"/>
    </location>
</feature>
<accession>A0A291QB01</accession>
<sequence length="705" mass="73536">MVRHAFVRCAVAAALASSAVVAMPVAAVAAQNRAPDQPVRAELETGGEQCATGEDRPYVRTRPQLSAVLRDQDAVPPVYVRLTGEFEVSWQDAAGERQVRTGQTGFGTSGRPVTWTVPGDVPPATEVSWRVRAFDGEAWGPWSSDGGKGACEFVYDDESPAKPSVSSPEYPDDTQWRDGVGVRGTFRAASSSKDTVAYVYIFTGESPKTVEAERPGGPAELSWLPERAGPVTVSVQARDRAGNRSEPTTHRFRVSEGSGPAAHWKLADRAGSAEGADAAGGTAAKAGDGVTFGAEGPSRTEVRSAAELDGSAGAYLTSGAPAVDTGRAFAVSAWVRPDEVGRGMAAVSQDGEGVAAYRLGTDGDGDWSFALGGRDGTVVRAKGGTPERGEWAHLTGVYDPAVKTARLYVNGRLVDTAENAPAPWGSGAAQIGRALEGSGQGRNWDGRVADVRAWHRVVVADEVAGLAARTAERQGQWRLDEASGSASPERDGGQPLALGGDARIRHDDQACDPLDPECGPGNPPMVGAGELVLDGAGDFAATGAPVVDTGESFSLAAHVRLDPSAEDRTMTVLSLPGEHAGLATLRYTPQRQIWELALAHEDRAGAETTTLKAEGDWATSGSPHHLAVVYDDGADEVLLYVDGTVAARAPFHHAWRSTGGLQVGRAPVADAADGWGEHLYGAVDEVHAFAGALSEHEVAVLRAGV</sequence>
<feature type="compositionally biased region" description="Basic and acidic residues" evidence="3">
    <location>
        <begin position="238"/>
        <end position="249"/>
    </location>
</feature>
<dbReference type="SMART" id="SM00560">
    <property type="entry name" value="LamGL"/>
    <property type="match status" value="2"/>
</dbReference>
<organism evidence="6 7">
    <name type="scientific">Streptomyces formicae</name>
    <dbReference type="NCBI Taxonomy" id="1616117"/>
    <lineage>
        <taxon>Bacteria</taxon>
        <taxon>Bacillati</taxon>
        <taxon>Actinomycetota</taxon>
        <taxon>Actinomycetes</taxon>
        <taxon>Kitasatosporales</taxon>
        <taxon>Streptomycetaceae</taxon>
        <taxon>Streptomyces</taxon>
    </lineage>
</organism>
<evidence type="ECO:0000256" key="4">
    <source>
        <dbReference type="SAM" id="SignalP"/>
    </source>
</evidence>